<organism evidence="2 3">
    <name type="scientific">Lepisosteus oculatus</name>
    <name type="common">Spotted gar</name>
    <dbReference type="NCBI Taxonomy" id="7918"/>
    <lineage>
        <taxon>Eukaryota</taxon>
        <taxon>Metazoa</taxon>
        <taxon>Chordata</taxon>
        <taxon>Craniata</taxon>
        <taxon>Vertebrata</taxon>
        <taxon>Euteleostomi</taxon>
        <taxon>Actinopterygii</taxon>
        <taxon>Neopterygii</taxon>
        <taxon>Holostei</taxon>
        <taxon>Semionotiformes</taxon>
        <taxon>Lepisosteidae</taxon>
        <taxon>Lepisosteus</taxon>
    </lineage>
</organism>
<feature type="transmembrane region" description="Helical" evidence="1">
    <location>
        <begin position="30"/>
        <end position="55"/>
    </location>
</feature>
<reference evidence="2" key="2">
    <citation type="submission" date="2025-08" db="UniProtKB">
        <authorList>
            <consortium name="Ensembl"/>
        </authorList>
    </citation>
    <scope>IDENTIFICATION</scope>
</reference>
<keyword evidence="3" id="KW-1185">Reference proteome</keyword>
<evidence type="ECO:0000313" key="2">
    <source>
        <dbReference type="Ensembl" id="ENSLOCP00000001408.1"/>
    </source>
</evidence>
<accession>W5LZ51</accession>
<dbReference type="AlphaFoldDB" id="W5LZ51"/>
<evidence type="ECO:0000313" key="3">
    <source>
        <dbReference type="Proteomes" id="UP000018468"/>
    </source>
</evidence>
<sequence length="146" mass="16159">MCGVLEIAVRLGACKLLCNLLTLPSVTAPVISIASCCNCLLLFTDVSVTAFLALLWLADQWMPRFPVSGDIIALRFLLFLGHTYGAILVLTTPLITVETVCRLLWPLPWLEGQEVVHFPGLLCCLLVWILSALHGWQQWGLEQDLV</sequence>
<dbReference type="HOGENOM" id="CLU_1781724_0_0_1"/>
<protein>
    <submittedName>
        <fullName evidence="2">Uncharacterized protein</fullName>
    </submittedName>
</protein>
<dbReference type="Proteomes" id="UP000018468">
    <property type="component" value="Linkage group LG25"/>
</dbReference>
<reference evidence="3" key="1">
    <citation type="submission" date="2011-12" db="EMBL/GenBank/DDBJ databases">
        <title>The Draft Genome of Lepisosteus oculatus.</title>
        <authorList>
            <consortium name="The Broad Institute Genome Assembly &amp; Analysis Group"/>
            <consortium name="Computational R&amp;D Group"/>
            <consortium name="and Sequencing Platform"/>
            <person name="Di Palma F."/>
            <person name="Alfoldi J."/>
            <person name="Johnson J."/>
            <person name="Berlin A."/>
            <person name="Gnerre S."/>
            <person name="Jaffe D."/>
            <person name="MacCallum I."/>
            <person name="Young S."/>
            <person name="Walker B.J."/>
            <person name="Lander E.S."/>
            <person name="Lindblad-Toh K."/>
        </authorList>
    </citation>
    <scope>NUCLEOTIDE SEQUENCE [LARGE SCALE GENOMIC DNA]</scope>
</reference>
<reference evidence="2" key="3">
    <citation type="submission" date="2025-09" db="UniProtKB">
        <authorList>
            <consortium name="Ensembl"/>
        </authorList>
    </citation>
    <scope>IDENTIFICATION</scope>
</reference>
<dbReference type="GeneTree" id="ENSGT00740000117154"/>
<dbReference type="EMBL" id="AHAT01030126">
    <property type="status" value="NOT_ANNOTATED_CDS"/>
    <property type="molecule type" value="Genomic_DNA"/>
</dbReference>
<keyword evidence="1" id="KW-0812">Transmembrane</keyword>
<feature type="transmembrane region" description="Helical" evidence="1">
    <location>
        <begin position="115"/>
        <end position="133"/>
    </location>
</feature>
<dbReference type="OMA" id="WELEEHS"/>
<dbReference type="eggNOG" id="ENOG502SU5N">
    <property type="taxonomic scope" value="Eukaryota"/>
</dbReference>
<keyword evidence="1" id="KW-0472">Membrane</keyword>
<keyword evidence="1" id="KW-1133">Transmembrane helix</keyword>
<feature type="transmembrane region" description="Helical" evidence="1">
    <location>
        <begin position="76"/>
        <end position="95"/>
    </location>
</feature>
<dbReference type="InParanoid" id="W5LZ51"/>
<proteinExistence type="predicted"/>
<name>W5LZ51_LEPOC</name>
<dbReference type="Bgee" id="ENSLOCG00000001240">
    <property type="expression patterns" value="Expressed in liver and 12 other cell types or tissues"/>
</dbReference>
<dbReference type="Ensembl" id="ENSLOCT00000001413.1">
    <property type="protein sequence ID" value="ENSLOCP00000001408.1"/>
    <property type="gene ID" value="ENSLOCG00000001240.1"/>
</dbReference>
<evidence type="ECO:0000256" key="1">
    <source>
        <dbReference type="SAM" id="Phobius"/>
    </source>
</evidence>